<comment type="subcellular location">
    <subcellularLocation>
        <location evidence="3">Cytoplasm</location>
    </subcellularLocation>
</comment>
<keyword evidence="2 3" id="KW-0819">tRNA processing</keyword>
<sequence length="346" mass="38707">MPARRADSRAALSRTLDANLCKRCQGNPPDITVRGELLCKECFFRYVSTKVVKRMESFRVRNSQPGAERTLLLPISLGSCSLSLLHCLNSQLVRQNERTGRPGFKLHVLHVSDTESTAHLDKVKALFPDHVYSVIPLSDVSQLHYVTSIFSDQDRPTDLSGLLESLKSATSRTDISQILLRKLIVHFAQSHGCEAILWGDSTTRLAERTLAETAKGRGSSLPWIMTDGRSFQGITFYYPMRDLLTKETLSYLSLLQPPLIDLVVKDEVKPAVSTKNATIDDLMRQYFRGIERDFPSIVANVVRTASKLDSSLLDHAEAHCELCDMPLDGQSPENSRICYGCIRTLP</sequence>
<dbReference type="GO" id="GO:0016779">
    <property type="term" value="F:nucleotidyltransferase activity"/>
    <property type="evidence" value="ECO:0007669"/>
    <property type="project" value="UniProtKB-UniRule"/>
</dbReference>
<dbReference type="GO" id="GO:0032447">
    <property type="term" value="P:protein urmylation"/>
    <property type="evidence" value="ECO:0007669"/>
    <property type="project" value="UniProtKB-UniRule"/>
</dbReference>
<evidence type="ECO:0000313" key="5">
    <source>
        <dbReference type="Proteomes" id="UP001303373"/>
    </source>
</evidence>
<evidence type="ECO:0000313" key="4">
    <source>
        <dbReference type="EMBL" id="WPG99788.1"/>
    </source>
</evidence>
<dbReference type="InterPro" id="IPR014729">
    <property type="entry name" value="Rossmann-like_a/b/a_fold"/>
</dbReference>
<dbReference type="PANTHER" id="PTHR20882">
    <property type="entry name" value="CYTOPLASMIC TRNA 2-THIOLATION PROTEIN 2"/>
    <property type="match status" value="1"/>
</dbReference>
<accession>A0AAQ3R6T6</accession>
<dbReference type="AlphaFoldDB" id="A0AAQ3R6T6"/>
<dbReference type="Gene3D" id="3.40.50.620">
    <property type="entry name" value="HUPs"/>
    <property type="match status" value="1"/>
</dbReference>
<keyword evidence="1 3" id="KW-0963">Cytoplasm</keyword>
<proteinExistence type="inferred from homology"/>
<comment type="similarity">
    <text evidence="3">Belongs to the CTU2/NCS2 family.</text>
</comment>
<evidence type="ECO:0000256" key="2">
    <source>
        <dbReference type="ARBA" id="ARBA00022694"/>
    </source>
</evidence>
<dbReference type="GO" id="GO:0000049">
    <property type="term" value="F:tRNA binding"/>
    <property type="evidence" value="ECO:0007669"/>
    <property type="project" value="InterPro"/>
</dbReference>
<dbReference type="Proteomes" id="UP001303373">
    <property type="component" value="Chromosome 3"/>
</dbReference>
<comment type="function">
    <text evidence="3">Plays a central role in 2-thiolation of mcm(5)S(2)U at tRNA wobble positions of tRNA(Lys), tRNA(Glu) and tRNA(Gln). May act by forming a heterodimer with NCS6 that ligates sulfur from thiocarboxylated URM1 onto the uridine of tRNAs at wobble position. Prior mcm(5) tRNA modification by the elongator complex is required for 2-thiolation. May also be involved in protein urmylation.</text>
</comment>
<reference evidence="4 5" key="1">
    <citation type="submission" date="2023-11" db="EMBL/GenBank/DDBJ databases">
        <title>An acidophilic fungus is an integral part of prey digestion in a carnivorous sundew plant.</title>
        <authorList>
            <person name="Tsai I.J."/>
        </authorList>
    </citation>
    <scope>NUCLEOTIDE SEQUENCE [LARGE SCALE GENOMIC DNA]</scope>
    <source>
        <strain evidence="4">169a</strain>
    </source>
</reference>
<dbReference type="SUPFAM" id="SSF52402">
    <property type="entry name" value="Adenine nucleotide alpha hydrolases-like"/>
    <property type="match status" value="1"/>
</dbReference>
<dbReference type="Pfam" id="PF10288">
    <property type="entry name" value="CTU2"/>
    <property type="match status" value="1"/>
</dbReference>
<dbReference type="InterPro" id="IPR019407">
    <property type="entry name" value="CTU2"/>
</dbReference>
<organism evidence="4 5">
    <name type="scientific">Acrodontium crateriforme</name>
    <dbReference type="NCBI Taxonomy" id="150365"/>
    <lineage>
        <taxon>Eukaryota</taxon>
        <taxon>Fungi</taxon>
        <taxon>Dikarya</taxon>
        <taxon>Ascomycota</taxon>
        <taxon>Pezizomycotina</taxon>
        <taxon>Dothideomycetes</taxon>
        <taxon>Dothideomycetidae</taxon>
        <taxon>Mycosphaerellales</taxon>
        <taxon>Teratosphaeriaceae</taxon>
        <taxon>Acrodontium</taxon>
    </lineage>
</organism>
<name>A0AAQ3R6T6_9PEZI</name>
<gene>
    <name evidence="3" type="primary">NCS2</name>
    <name evidence="3" type="synonym">CTU2</name>
    <name evidence="4" type="ORF">R9X50_00260700</name>
</gene>
<dbReference type="HAMAP" id="MF_03054">
    <property type="entry name" value="CTU2"/>
    <property type="match status" value="1"/>
</dbReference>
<dbReference type="GO" id="GO:0002143">
    <property type="term" value="P:tRNA wobble position uridine thiolation"/>
    <property type="evidence" value="ECO:0007669"/>
    <property type="project" value="TreeGrafter"/>
</dbReference>
<dbReference type="GO" id="GO:0005829">
    <property type="term" value="C:cytosol"/>
    <property type="evidence" value="ECO:0007669"/>
    <property type="project" value="TreeGrafter"/>
</dbReference>
<dbReference type="EMBL" id="CP138582">
    <property type="protein sequence ID" value="WPG99788.1"/>
    <property type="molecule type" value="Genomic_DNA"/>
</dbReference>
<dbReference type="PANTHER" id="PTHR20882:SF14">
    <property type="entry name" value="CYTOPLASMIC TRNA 2-THIOLATION PROTEIN 2"/>
    <property type="match status" value="1"/>
</dbReference>
<evidence type="ECO:0000256" key="3">
    <source>
        <dbReference type="HAMAP-Rule" id="MF_03054"/>
    </source>
</evidence>
<evidence type="ECO:0000256" key="1">
    <source>
        <dbReference type="ARBA" id="ARBA00022490"/>
    </source>
</evidence>
<comment type="pathway">
    <text evidence="3">tRNA modification; 5-methoxycarbonylmethyl-2-thiouridine-tRNA biosynthesis.</text>
</comment>
<keyword evidence="5" id="KW-1185">Reference proteome</keyword>
<dbReference type="GO" id="GO:0016783">
    <property type="term" value="F:sulfurtransferase activity"/>
    <property type="evidence" value="ECO:0007669"/>
    <property type="project" value="TreeGrafter"/>
</dbReference>
<protein>
    <recommendedName>
        <fullName evidence="3">Cytoplasmic tRNA 2-thiolation protein 2</fullName>
    </recommendedName>
</protein>